<evidence type="ECO:0000313" key="2">
    <source>
        <dbReference type="Proteomes" id="UP001060215"/>
    </source>
</evidence>
<protein>
    <submittedName>
        <fullName evidence="1">QWRF motif-containing protein 2</fullName>
    </submittedName>
</protein>
<comment type="caution">
    <text evidence="1">The sequence shown here is derived from an EMBL/GenBank/DDBJ whole genome shotgun (WGS) entry which is preliminary data.</text>
</comment>
<dbReference type="EMBL" id="CM045771">
    <property type="protein sequence ID" value="KAI7989586.1"/>
    <property type="molecule type" value="Genomic_DNA"/>
</dbReference>
<accession>A0ACC0FQ92</accession>
<proteinExistence type="predicted"/>
<keyword evidence="2" id="KW-1185">Reference proteome</keyword>
<evidence type="ECO:0000313" key="1">
    <source>
        <dbReference type="EMBL" id="KAI7989586.1"/>
    </source>
</evidence>
<dbReference type="Proteomes" id="UP001060215">
    <property type="component" value="Chromosome 14"/>
</dbReference>
<name>A0ACC0FQ92_9ERIC</name>
<reference evidence="1 2" key="1">
    <citation type="journal article" date="2022" name="Plant J.">
        <title>Chromosome-level genome of Camellia lanceoleosa provides a valuable resource for understanding genome evolution and self-incompatibility.</title>
        <authorList>
            <person name="Gong W."/>
            <person name="Xiao S."/>
            <person name="Wang L."/>
            <person name="Liao Z."/>
            <person name="Chang Y."/>
            <person name="Mo W."/>
            <person name="Hu G."/>
            <person name="Li W."/>
            <person name="Zhao G."/>
            <person name="Zhu H."/>
            <person name="Hu X."/>
            <person name="Ji K."/>
            <person name="Xiang X."/>
            <person name="Song Q."/>
            <person name="Yuan D."/>
            <person name="Jin S."/>
            <person name="Zhang L."/>
        </authorList>
    </citation>
    <scope>NUCLEOTIDE SEQUENCE [LARGE SCALE GENOMIC DNA]</scope>
    <source>
        <strain evidence="1">SQ_2022a</strain>
    </source>
</reference>
<organism evidence="1 2">
    <name type="scientific">Camellia lanceoleosa</name>
    <dbReference type="NCBI Taxonomy" id="1840588"/>
    <lineage>
        <taxon>Eukaryota</taxon>
        <taxon>Viridiplantae</taxon>
        <taxon>Streptophyta</taxon>
        <taxon>Embryophyta</taxon>
        <taxon>Tracheophyta</taxon>
        <taxon>Spermatophyta</taxon>
        <taxon>Magnoliopsida</taxon>
        <taxon>eudicotyledons</taxon>
        <taxon>Gunneridae</taxon>
        <taxon>Pentapetalae</taxon>
        <taxon>asterids</taxon>
        <taxon>Ericales</taxon>
        <taxon>Theaceae</taxon>
        <taxon>Camellia</taxon>
    </lineage>
</organism>
<sequence>MSSPVRGSIRAASPSKLMTSVGSSPSRGTLSPSQVRNSVSSNFGETLSVLNFVVDVRRGKVWENRILDAHFLRLLYNRHLQWRFVNARTEATLLVQKHSAELSSCSSYTLYSSSSLMKNMWNAWMTISDLRDSITKKDTDSRFFEAKVEASLHSQGTSKICLWLHSFCNTESCCNLTL</sequence>
<gene>
    <name evidence="1" type="ORF">LOK49_LG13G00119</name>
</gene>